<feature type="non-terminal residue" evidence="1">
    <location>
        <position position="1"/>
    </location>
</feature>
<reference evidence="1" key="1">
    <citation type="journal article" date="2014" name="Front. Microbiol.">
        <title>High frequency of phylogenetically diverse reductive dehalogenase-homologous genes in deep subseafloor sedimentary metagenomes.</title>
        <authorList>
            <person name="Kawai M."/>
            <person name="Futagami T."/>
            <person name="Toyoda A."/>
            <person name="Takaki Y."/>
            <person name="Nishi S."/>
            <person name="Hori S."/>
            <person name="Arai W."/>
            <person name="Tsubouchi T."/>
            <person name="Morono Y."/>
            <person name="Uchiyama I."/>
            <person name="Ito T."/>
            <person name="Fujiyama A."/>
            <person name="Inagaki F."/>
            <person name="Takami H."/>
        </authorList>
    </citation>
    <scope>NUCLEOTIDE SEQUENCE</scope>
    <source>
        <strain evidence="1">Expedition CK06-06</strain>
    </source>
</reference>
<comment type="caution">
    <text evidence="1">The sequence shown here is derived from an EMBL/GenBank/DDBJ whole genome shotgun (WGS) entry which is preliminary data.</text>
</comment>
<sequence>VWKEGLSGRTLETLEKEFGIKREAITLPGRWSYDQDEQAAKAFEHWLWTGTAKSETLKPLLRMCSKWMRRSYRTIKNASFNVKVSRETARAFESMFTPKPDQIVEAQKELGVLPVEGPRAQRVELAPAEKFTPLSGRQKTARELADAVKGWWGTTEFLEHFPEGRKILDLASNADVDMDMMVGRFRNELNDRYVALKKAKGAIKWLMTSTDGTYRNLRKLIEPELDSPSIPIEFRDAIVPWVQLAKDIQLYFGNKAVEAE</sequence>
<gene>
    <name evidence="1" type="ORF">S06H3_44899</name>
</gene>
<protein>
    <submittedName>
        <fullName evidence="1">Uncharacterized protein</fullName>
    </submittedName>
</protein>
<feature type="non-terminal residue" evidence="1">
    <location>
        <position position="260"/>
    </location>
</feature>
<dbReference type="AlphaFoldDB" id="X1NH03"/>
<organism evidence="1">
    <name type="scientific">marine sediment metagenome</name>
    <dbReference type="NCBI Taxonomy" id="412755"/>
    <lineage>
        <taxon>unclassified sequences</taxon>
        <taxon>metagenomes</taxon>
        <taxon>ecological metagenomes</taxon>
    </lineage>
</organism>
<dbReference type="EMBL" id="BARV01027974">
    <property type="protein sequence ID" value="GAI43327.1"/>
    <property type="molecule type" value="Genomic_DNA"/>
</dbReference>
<name>X1NH03_9ZZZZ</name>
<evidence type="ECO:0000313" key="1">
    <source>
        <dbReference type="EMBL" id="GAI43327.1"/>
    </source>
</evidence>
<accession>X1NH03</accession>
<proteinExistence type="predicted"/>